<dbReference type="PANTHER" id="PTHR33155">
    <property type="entry name" value="FANTASTIC FOUR-LIKE PROTEIN (DUF3049)"/>
    <property type="match status" value="1"/>
</dbReference>
<dbReference type="Proteomes" id="UP000515123">
    <property type="component" value="Linkage group 17"/>
</dbReference>
<reference evidence="4 5" key="1">
    <citation type="journal article" date="2016" name="DNA Res.">
        <title>The draft genome of MD-2 pineapple using hybrid error correction of long reads.</title>
        <authorList>
            <person name="Redwan R.M."/>
            <person name="Saidin A."/>
            <person name="Kumar S.V."/>
        </authorList>
    </citation>
    <scope>NUCLEOTIDE SEQUENCE [LARGE SCALE GENOMIC DNA]</scope>
    <source>
        <strain evidence="5">cv. MD2</strain>
        <tissue evidence="4">Leaf</tissue>
    </source>
</reference>
<dbReference type="Gramene" id="Aco016733.1.mrna1">
    <property type="protein sequence ID" value="Aco016733.1.mrna1.cds1"/>
    <property type="gene ID" value="Aco016733.1.path1"/>
</dbReference>
<protein>
    <submittedName>
        <fullName evidence="7">Protein FANTASTIC FOUR 3</fullName>
    </submittedName>
</protein>
<evidence type="ECO:0000256" key="2">
    <source>
        <dbReference type="SAM" id="MobiDB-lite"/>
    </source>
</evidence>
<proteinExistence type="inferred from homology"/>
<feature type="domain" description="FAF" evidence="3">
    <location>
        <begin position="166"/>
        <end position="218"/>
    </location>
</feature>
<feature type="compositionally biased region" description="Pro residues" evidence="2">
    <location>
        <begin position="56"/>
        <end position="66"/>
    </location>
</feature>
<dbReference type="AlphaFoldDB" id="A0A199V3L6"/>
<reference evidence="7" key="2">
    <citation type="submission" date="2025-04" db="UniProtKB">
        <authorList>
            <consortium name="RefSeq"/>
        </authorList>
    </citation>
    <scope>IDENTIFICATION</scope>
    <source>
        <tissue evidence="7">Leaf</tissue>
    </source>
</reference>
<dbReference type="InterPro" id="IPR046431">
    <property type="entry name" value="FAF_dom"/>
</dbReference>
<dbReference type="STRING" id="4615.A0A199V3L6"/>
<feature type="compositionally biased region" description="Basic and acidic residues" evidence="2">
    <location>
        <begin position="120"/>
        <end position="141"/>
    </location>
</feature>
<feature type="compositionally biased region" description="Polar residues" evidence="2">
    <location>
        <begin position="90"/>
        <end position="102"/>
    </location>
</feature>
<keyword evidence="6" id="KW-1185">Reference proteome</keyword>
<dbReference type="EMBL" id="LSRQ01003355">
    <property type="protein sequence ID" value="OAY71672.1"/>
    <property type="molecule type" value="Genomic_DNA"/>
</dbReference>
<evidence type="ECO:0000313" key="5">
    <source>
        <dbReference type="Proteomes" id="UP000092600"/>
    </source>
</evidence>
<dbReference type="InterPro" id="IPR021410">
    <property type="entry name" value="FAF"/>
</dbReference>
<name>A0A199V3L6_ANACO</name>
<feature type="region of interest" description="Disordered" evidence="2">
    <location>
        <begin position="217"/>
        <end position="251"/>
    </location>
</feature>
<evidence type="ECO:0000313" key="7">
    <source>
        <dbReference type="RefSeq" id="XP_020106544.1"/>
    </source>
</evidence>
<sequence>MATCGSLRSLFEKPLLENPTLMESLSSWNQIKPKKPAAVDPASFTELFGELHFQENPPPSPSPSPSSPAFSDRIPPPPKPDKTPPPPTPNANANGFSKSSYGWQLCTEGLGSESSDDVDDPMKSGCDDEGTGEKAESERKAAVSNGDGGGYPCCYSDVRARNRGGFPPPISSIGRSGKPWVCFRPYREEGRFVLREIRIPSQEFLHVSREDGRLKLQFVHPDEDIEEGDDEEEEEYEDDDDDDGGGDATAG</sequence>
<dbReference type="GeneID" id="109722810"/>
<evidence type="ECO:0000313" key="4">
    <source>
        <dbReference type="EMBL" id="OAY71672.1"/>
    </source>
</evidence>
<evidence type="ECO:0000256" key="1">
    <source>
        <dbReference type="ARBA" id="ARBA00008690"/>
    </source>
</evidence>
<gene>
    <name evidence="7" type="primary">LOC109722810</name>
    <name evidence="4" type="ORF">ACMD2_11680</name>
</gene>
<feature type="compositionally biased region" description="Pro residues" evidence="2">
    <location>
        <begin position="74"/>
        <end position="89"/>
    </location>
</feature>
<comment type="similarity">
    <text evidence="1">Belongs to the fantastic four family.</text>
</comment>
<accession>A0A199V3L6</accession>
<dbReference type="PANTHER" id="PTHR33155:SF9">
    <property type="entry name" value="FANTASTIC FOUR-LIKE PROTEIN (DUF3049)"/>
    <property type="match status" value="1"/>
</dbReference>
<evidence type="ECO:0000313" key="6">
    <source>
        <dbReference type="Proteomes" id="UP000515123"/>
    </source>
</evidence>
<organism evidence="4 5">
    <name type="scientific">Ananas comosus</name>
    <name type="common">Pineapple</name>
    <name type="synonym">Ananas ananas</name>
    <dbReference type="NCBI Taxonomy" id="4615"/>
    <lineage>
        <taxon>Eukaryota</taxon>
        <taxon>Viridiplantae</taxon>
        <taxon>Streptophyta</taxon>
        <taxon>Embryophyta</taxon>
        <taxon>Tracheophyta</taxon>
        <taxon>Spermatophyta</taxon>
        <taxon>Magnoliopsida</taxon>
        <taxon>Liliopsida</taxon>
        <taxon>Poales</taxon>
        <taxon>Bromeliaceae</taxon>
        <taxon>Bromelioideae</taxon>
        <taxon>Ananas</taxon>
    </lineage>
</organism>
<dbReference type="OrthoDB" id="676808at2759"/>
<evidence type="ECO:0000259" key="3">
    <source>
        <dbReference type="Pfam" id="PF11250"/>
    </source>
</evidence>
<feature type="region of interest" description="Disordered" evidence="2">
    <location>
        <begin position="48"/>
        <end position="152"/>
    </location>
</feature>
<dbReference type="RefSeq" id="XP_020106544.1">
    <property type="nucleotide sequence ID" value="XM_020250955.1"/>
</dbReference>
<dbReference type="Pfam" id="PF11250">
    <property type="entry name" value="FAF"/>
    <property type="match status" value="1"/>
</dbReference>
<feature type="compositionally biased region" description="Acidic residues" evidence="2">
    <location>
        <begin position="223"/>
        <end position="245"/>
    </location>
</feature>
<dbReference type="Proteomes" id="UP000092600">
    <property type="component" value="Unassembled WGS sequence"/>
</dbReference>